<feature type="compositionally biased region" description="Polar residues" evidence="1">
    <location>
        <begin position="11"/>
        <end position="23"/>
    </location>
</feature>
<feature type="region of interest" description="Disordered" evidence="1">
    <location>
        <begin position="278"/>
        <end position="319"/>
    </location>
</feature>
<feature type="compositionally biased region" description="Polar residues" evidence="1">
    <location>
        <begin position="149"/>
        <end position="167"/>
    </location>
</feature>
<comment type="caution">
    <text evidence="3">The sequence shown here is derived from an EMBL/GenBank/DDBJ whole genome shotgun (WGS) entry which is preliminary data.</text>
</comment>
<dbReference type="Gene3D" id="1.20.5.170">
    <property type="match status" value="1"/>
</dbReference>
<name>A0A553N6H1_TIGCA</name>
<dbReference type="PANTHER" id="PTHR23334">
    <property type="entry name" value="CCAAT/ENHANCER BINDING PROTEIN"/>
    <property type="match status" value="1"/>
</dbReference>
<feature type="compositionally biased region" description="Low complexity" evidence="1">
    <location>
        <begin position="108"/>
        <end position="127"/>
    </location>
</feature>
<proteinExistence type="predicted"/>
<dbReference type="InterPro" id="IPR031106">
    <property type="entry name" value="C/EBP"/>
</dbReference>
<dbReference type="OrthoDB" id="10032067at2759"/>
<organism evidence="3 4">
    <name type="scientific">Tigriopus californicus</name>
    <name type="common">Marine copepod</name>
    <dbReference type="NCBI Taxonomy" id="6832"/>
    <lineage>
        <taxon>Eukaryota</taxon>
        <taxon>Metazoa</taxon>
        <taxon>Ecdysozoa</taxon>
        <taxon>Arthropoda</taxon>
        <taxon>Crustacea</taxon>
        <taxon>Multicrustacea</taxon>
        <taxon>Hexanauplia</taxon>
        <taxon>Copepoda</taxon>
        <taxon>Harpacticoida</taxon>
        <taxon>Harpacticidae</taxon>
        <taxon>Tigriopus</taxon>
    </lineage>
</organism>
<keyword evidence="4" id="KW-1185">Reference proteome</keyword>
<dbReference type="PROSITE" id="PS50217">
    <property type="entry name" value="BZIP"/>
    <property type="match status" value="1"/>
</dbReference>
<sequence length="384" mass="41210">MESSPHMYDPNTHQGNNGGTTSPMERPLTKGGPCAPAAYKVKHINHHGGVPGAPGTTEGVHGGGDLAELASSEISLDLQGLIDDHNFGEENIFGDDLNHGYGLPHRTSPNGSIGSSGQSSPGQESPQSFQQYRNTLAYLPGSVHSGAASYNTQIPPVSNNPSQSGAATSVGPGGINTNIQVKQEPVDGNSGHGASANHASFNSPNSNNSSITNSNAPANNNTNNTSAYSNGTVSSTTPGPPHHPALASNHNNSSGGYPTVLPSLKSFSQAPKYLQASSNIPLHMSKKRVDRNSDEYRRRRERNNVAVRKSREKAKERSRMTEERVKILARENERLQKKVELLQEELTVLRSLFSNVGVLPEHIHRELSKHMDNFQQQHNAMACM</sequence>
<dbReference type="PANTHER" id="PTHR23334:SF20">
    <property type="entry name" value="BASIC LEUCINE ZIPPER 24"/>
    <property type="match status" value="1"/>
</dbReference>
<dbReference type="EMBL" id="VCGU01000459">
    <property type="protein sequence ID" value="TRY61035.1"/>
    <property type="molecule type" value="Genomic_DNA"/>
</dbReference>
<dbReference type="Pfam" id="PF07716">
    <property type="entry name" value="bZIP_2"/>
    <property type="match status" value="1"/>
</dbReference>
<dbReference type="GO" id="GO:0000981">
    <property type="term" value="F:DNA-binding transcription factor activity, RNA polymerase II-specific"/>
    <property type="evidence" value="ECO:0007669"/>
    <property type="project" value="TreeGrafter"/>
</dbReference>
<dbReference type="AlphaFoldDB" id="A0A553N6H1"/>
<evidence type="ECO:0000313" key="3">
    <source>
        <dbReference type="EMBL" id="TRY61035.1"/>
    </source>
</evidence>
<feature type="region of interest" description="Disordered" evidence="1">
    <location>
        <begin position="1"/>
        <end position="65"/>
    </location>
</feature>
<dbReference type="SUPFAM" id="SSF57959">
    <property type="entry name" value="Leucine zipper domain"/>
    <property type="match status" value="1"/>
</dbReference>
<evidence type="ECO:0000259" key="2">
    <source>
        <dbReference type="PROSITE" id="PS50217"/>
    </source>
</evidence>
<dbReference type="InterPro" id="IPR046347">
    <property type="entry name" value="bZIP_sf"/>
</dbReference>
<dbReference type="SMART" id="SM00338">
    <property type="entry name" value="BRLZ"/>
    <property type="match status" value="1"/>
</dbReference>
<protein>
    <recommendedName>
        <fullName evidence="2">BZIP domain-containing protein</fullName>
    </recommendedName>
</protein>
<feature type="domain" description="BZIP" evidence="2">
    <location>
        <begin position="293"/>
        <end position="356"/>
    </location>
</feature>
<accession>A0A553N6H1</accession>
<dbReference type="CDD" id="cd14693">
    <property type="entry name" value="bZIP_CEBP"/>
    <property type="match status" value="1"/>
</dbReference>
<dbReference type="Proteomes" id="UP000318571">
    <property type="component" value="Chromosome 8"/>
</dbReference>
<reference evidence="3 4" key="1">
    <citation type="journal article" date="2018" name="Nat. Ecol. Evol.">
        <title>Genomic signatures of mitonuclear coevolution across populations of Tigriopus californicus.</title>
        <authorList>
            <person name="Barreto F.S."/>
            <person name="Watson E.T."/>
            <person name="Lima T.G."/>
            <person name="Willett C.S."/>
            <person name="Edmands S."/>
            <person name="Li W."/>
            <person name="Burton R.S."/>
        </authorList>
    </citation>
    <scope>NUCLEOTIDE SEQUENCE [LARGE SCALE GENOMIC DNA]</scope>
    <source>
        <strain evidence="3 4">San Diego</strain>
    </source>
</reference>
<dbReference type="GO" id="GO:0000978">
    <property type="term" value="F:RNA polymerase II cis-regulatory region sequence-specific DNA binding"/>
    <property type="evidence" value="ECO:0007669"/>
    <property type="project" value="TreeGrafter"/>
</dbReference>
<feature type="compositionally biased region" description="Low complexity" evidence="1">
    <location>
        <begin position="194"/>
        <end position="230"/>
    </location>
</feature>
<feature type="region of interest" description="Disordered" evidence="1">
    <location>
        <begin position="149"/>
        <end position="257"/>
    </location>
</feature>
<dbReference type="InterPro" id="IPR004827">
    <property type="entry name" value="bZIP"/>
</dbReference>
<dbReference type="STRING" id="6832.A0A553N6H1"/>
<gene>
    <name evidence="3" type="ORF">TCAL_01443</name>
</gene>
<dbReference type="GO" id="GO:0006351">
    <property type="term" value="P:DNA-templated transcription"/>
    <property type="evidence" value="ECO:0007669"/>
    <property type="project" value="InterPro"/>
</dbReference>
<evidence type="ECO:0000313" key="4">
    <source>
        <dbReference type="Proteomes" id="UP000318571"/>
    </source>
</evidence>
<feature type="region of interest" description="Disordered" evidence="1">
    <location>
        <begin position="98"/>
        <end position="127"/>
    </location>
</feature>
<evidence type="ECO:0000256" key="1">
    <source>
        <dbReference type="SAM" id="MobiDB-lite"/>
    </source>
</evidence>
<dbReference type="OMA" id="MPQAVHS"/>